<keyword evidence="1" id="KW-0472">Membrane</keyword>
<evidence type="ECO:0000313" key="3">
    <source>
        <dbReference type="Proteomes" id="UP000095228"/>
    </source>
</evidence>
<keyword evidence="3" id="KW-1185">Reference proteome</keyword>
<gene>
    <name evidence="2" type="ORF">Verru16b_02591</name>
</gene>
<dbReference type="STRING" id="1838286.Verru16b_02591"/>
<keyword evidence="1" id="KW-1133">Transmembrane helix</keyword>
<organism evidence="2 3">
    <name type="scientific">Lacunisphaera limnophila</name>
    <dbReference type="NCBI Taxonomy" id="1838286"/>
    <lineage>
        <taxon>Bacteria</taxon>
        <taxon>Pseudomonadati</taxon>
        <taxon>Verrucomicrobiota</taxon>
        <taxon>Opitutia</taxon>
        <taxon>Opitutales</taxon>
        <taxon>Opitutaceae</taxon>
        <taxon>Lacunisphaera</taxon>
    </lineage>
</organism>
<evidence type="ECO:0000313" key="2">
    <source>
        <dbReference type="EMBL" id="AOS45510.1"/>
    </source>
</evidence>
<proteinExistence type="predicted"/>
<protein>
    <recommendedName>
        <fullName evidence="4">ABC-2 family transporter protein</fullName>
    </recommendedName>
</protein>
<keyword evidence="1" id="KW-0812">Transmembrane</keyword>
<dbReference type="AlphaFoldDB" id="A0A1D8AXA8"/>
<name>A0A1D8AXA8_9BACT</name>
<feature type="transmembrane region" description="Helical" evidence="1">
    <location>
        <begin position="87"/>
        <end position="106"/>
    </location>
</feature>
<accession>A0A1D8AXA8</accession>
<dbReference type="KEGG" id="obg:Verru16b_02591"/>
<sequence>MLLQAGALVWLKISLVAAMTLLVCSYAGSALFASVAGLMLAVAAHLRPFTAAEGWLAWLRVWPNLGLFDPAPLLAGTGFGLPGLLALAGYWLAYLMLFGGLAAYVFSHREF</sequence>
<feature type="transmembrane region" description="Helical" evidence="1">
    <location>
        <begin position="28"/>
        <end position="49"/>
    </location>
</feature>
<dbReference type="EMBL" id="CP016094">
    <property type="protein sequence ID" value="AOS45510.1"/>
    <property type="molecule type" value="Genomic_DNA"/>
</dbReference>
<evidence type="ECO:0000256" key="1">
    <source>
        <dbReference type="SAM" id="Phobius"/>
    </source>
</evidence>
<evidence type="ECO:0008006" key="4">
    <source>
        <dbReference type="Google" id="ProtNLM"/>
    </source>
</evidence>
<dbReference type="Proteomes" id="UP000095228">
    <property type="component" value="Chromosome"/>
</dbReference>
<reference evidence="2 3" key="1">
    <citation type="submission" date="2016-06" db="EMBL/GenBank/DDBJ databases">
        <title>Three novel species with peptidoglycan cell walls form the new genus Lacunisphaera gen. nov. in the family Opitutaceae of the verrucomicrobial subdivision 4.</title>
        <authorList>
            <person name="Rast P."/>
            <person name="Gloeckner I."/>
            <person name="Jogler M."/>
            <person name="Boedeker C."/>
            <person name="Jeske O."/>
            <person name="Wiegand S."/>
            <person name="Reinhardt R."/>
            <person name="Schumann P."/>
            <person name="Rohde M."/>
            <person name="Spring S."/>
            <person name="Gloeckner F.O."/>
            <person name="Jogler C."/>
        </authorList>
    </citation>
    <scope>NUCLEOTIDE SEQUENCE [LARGE SCALE GENOMIC DNA]</scope>
    <source>
        <strain evidence="2 3">IG16b</strain>
    </source>
</reference>